<protein>
    <submittedName>
        <fullName evidence="3">ADP-ribosylation factor 1</fullName>
    </submittedName>
</protein>
<gene>
    <name evidence="2" type="ORF">C1SCF055_LOCUS10493</name>
</gene>
<keyword evidence="4" id="KW-1185">Reference proteome</keyword>
<organism evidence="2">
    <name type="scientific">Cladocopium goreaui</name>
    <dbReference type="NCBI Taxonomy" id="2562237"/>
    <lineage>
        <taxon>Eukaryota</taxon>
        <taxon>Sar</taxon>
        <taxon>Alveolata</taxon>
        <taxon>Dinophyceae</taxon>
        <taxon>Suessiales</taxon>
        <taxon>Symbiodiniaceae</taxon>
        <taxon>Cladocopium</taxon>
    </lineage>
</organism>
<dbReference type="Proteomes" id="UP001152797">
    <property type="component" value="Unassembled WGS sequence"/>
</dbReference>
<keyword evidence="1" id="KW-1133">Transmembrane helix</keyword>
<dbReference type="SUPFAM" id="SSF81324">
    <property type="entry name" value="Voltage-gated potassium channels"/>
    <property type="match status" value="1"/>
</dbReference>
<evidence type="ECO:0000313" key="4">
    <source>
        <dbReference type="Proteomes" id="UP001152797"/>
    </source>
</evidence>
<feature type="transmembrane region" description="Helical" evidence="1">
    <location>
        <begin position="180"/>
        <end position="201"/>
    </location>
</feature>
<comment type="caution">
    <text evidence="2">The sequence shown here is derived from an EMBL/GenBank/DDBJ whole genome shotgun (WGS) entry which is preliminary data.</text>
</comment>
<name>A0A9P1C0G4_9DINO</name>
<dbReference type="OrthoDB" id="437450at2759"/>
<accession>A0A9P1C0G4</accession>
<dbReference type="EMBL" id="CAMXCT010000752">
    <property type="protein sequence ID" value="CAI3982829.1"/>
    <property type="molecule type" value="Genomic_DNA"/>
</dbReference>
<feature type="non-terminal residue" evidence="2">
    <location>
        <position position="383"/>
    </location>
</feature>
<evidence type="ECO:0000256" key="1">
    <source>
        <dbReference type="SAM" id="Phobius"/>
    </source>
</evidence>
<keyword evidence="1" id="KW-0812">Transmembrane</keyword>
<reference evidence="3 4" key="2">
    <citation type="submission" date="2024-05" db="EMBL/GenBank/DDBJ databases">
        <authorList>
            <person name="Chen Y."/>
            <person name="Shah S."/>
            <person name="Dougan E. K."/>
            <person name="Thang M."/>
            <person name="Chan C."/>
        </authorList>
    </citation>
    <scope>NUCLEOTIDE SEQUENCE [LARGE SCALE GENOMIC DNA]</scope>
</reference>
<dbReference type="EMBL" id="CAMXCT030000752">
    <property type="protein sequence ID" value="CAL4770141.1"/>
    <property type="molecule type" value="Genomic_DNA"/>
</dbReference>
<evidence type="ECO:0000313" key="3">
    <source>
        <dbReference type="EMBL" id="CAL4770141.1"/>
    </source>
</evidence>
<proteinExistence type="predicted"/>
<evidence type="ECO:0000313" key="2">
    <source>
        <dbReference type="EMBL" id="CAI3982829.1"/>
    </source>
</evidence>
<sequence length="383" mass="42299">NRDGVLSRAEYAKRMELPDGKTQVTSRGGLNDKLESFKQYLVECEETGPLQYRVVESFLVALGTICFVTRVVSPDIAGELFLKEVEDIVNVSFFIKFLLLFWINEFDISWLFTGSGALDVASCLPVLCIPARIIGGPGLEQTTDLLQIGRFLRLLRVALPSDSGRGKWRWSRTVPVTQQIIAVLLSLLGTTVVSATVLYSFENDPSFVSLEATERSFEDALIYMVNIFAGRDPPWYPGNPQAKIASVIATTSGIIFIPFLVARSVELFMSSDNAAASNFLPGAVRAGSPAGVPGAGLDLWVAVLEQLDDLEVKGLLAPEDLRLLRQMCLKKDSRLAILHQRYCKQYPINYQLFASRLLELLDMGREEMKPCKSSSTQGACVES</sequence>
<feature type="transmembrane region" description="Helical" evidence="1">
    <location>
        <begin position="244"/>
        <end position="262"/>
    </location>
</feature>
<dbReference type="AlphaFoldDB" id="A0A9P1C0G4"/>
<reference evidence="2" key="1">
    <citation type="submission" date="2022-10" db="EMBL/GenBank/DDBJ databases">
        <authorList>
            <person name="Chen Y."/>
            <person name="Dougan E. K."/>
            <person name="Chan C."/>
            <person name="Rhodes N."/>
            <person name="Thang M."/>
        </authorList>
    </citation>
    <scope>NUCLEOTIDE SEQUENCE</scope>
</reference>
<keyword evidence="1" id="KW-0472">Membrane</keyword>
<dbReference type="Gene3D" id="1.10.287.70">
    <property type="match status" value="1"/>
</dbReference>
<dbReference type="EMBL" id="CAMXCT020000752">
    <property type="protein sequence ID" value="CAL1136204.1"/>
    <property type="molecule type" value="Genomic_DNA"/>
</dbReference>